<dbReference type="Proteomes" id="UP000230707">
    <property type="component" value="Unassembled WGS sequence"/>
</dbReference>
<keyword evidence="1" id="KW-0472">Membrane</keyword>
<name>A0A2H0NJQ7_9BACT</name>
<sequence length="64" mass="7514">MYLIIILLIIIIGLLSILKFFKTRKKRYLIIGLILTFLIIGIPFYIFYYSPATIVGYAPPEMMR</sequence>
<reference evidence="2 3" key="1">
    <citation type="submission" date="2017-09" db="EMBL/GenBank/DDBJ databases">
        <title>Depth-based differentiation of microbial function through sediment-hosted aquifers and enrichment of novel symbionts in the deep terrestrial subsurface.</title>
        <authorList>
            <person name="Probst A.J."/>
            <person name="Ladd B."/>
            <person name="Jarett J.K."/>
            <person name="Geller-Mcgrath D.E."/>
            <person name="Sieber C.M."/>
            <person name="Emerson J.B."/>
            <person name="Anantharaman K."/>
            <person name="Thomas B.C."/>
            <person name="Malmstrom R."/>
            <person name="Stieglmeier M."/>
            <person name="Klingl A."/>
            <person name="Woyke T."/>
            <person name="Ryan C.M."/>
            <person name="Banfield J.F."/>
        </authorList>
    </citation>
    <scope>NUCLEOTIDE SEQUENCE [LARGE SCALE GENOMIC DNA]</scope>
    <source>
        <strain evidence="2">CG11_big_fil_rev_8_21_14_0_20_37_11</strain>
    </source>
</reference>
<feature type="transmembrane region" description="Helical" evidence="1">
    <location>
        <begin position="28"/>
        <end position="48"/>
    </location>
</feature>
<dbReference type="AlphaFoldDB" id="A0A2H0NJQ7"/>
<protein>
    <submittedName>
        <fullName evidence="2">Uncharacterized protein</fullName>
    </submittedName>
</protein>
<keyword evidence="1" id="KW-0812">Transmembrane</keyword>
<evidence type="ECO:0000256" key="1">
    <source>
        <dbReference type="SAM" id="Phobius"/>
    </source>
</evidence>
<comment type="caution">
    <text evidence="2">The sequence shown here is derived from an EMBL/GenBank/DDBJ whole genome shotgun (WGS) entry which is preliminary data.</text>
</comment>
<organism evidence="2 3">
    <name type="scientific">Candidatus Gottesmanbacteria bacterium CG11_big_fil_rev_8_21_14_0_20_37_11</name>
    <dbReference type="NCBI Taxonomy" id="1974575"/>
    <lineage>
        <taxon>Bacteria</taxon>
        <taxon>Candidatus Gottesmaniibacteriota</taxon>
    </lineage>
</organism>
<keyword evidence="1" id="KW-1133">Transmembrane helix</keyword>
<gene>
    <name evidence="2" type="ORF">COV53_02965</name>
</gene>
<dbReference type="EMBL" id="PCWS01000068">
    <property type="protein sequence ID" value="PIR08445.1"/>
    <property type="molecule type" value="Genomic_DNA"/>
</dbReference>
<feature type="transmembrane region" description="Helical" evidence="1">
    <location>
        <begin position="6"/>
        <end position="21"/>
    </location>
</feature>
<evidence type="ECO:0000313" key="3">
    <source>
        <dbReference type="Proteomes" id="UP000230707"/>
    </source>
</evidence>
<accession>A0A2H0NJQ7</accession>
<proteinExistence type="predicted"/>
<evidence type="ECO:0000313" key="2">
    <source>
        <dbReference type="EMBL" id="PIR08445.1"/>
    </source>
</evidence>